<dbReference type="InterPro" id="IPR000312">
    <property type="entry name" value="Glycosyl_Trfase_fam3"/>
</dbReference>
<keyword evidence="4" id="KW-0057">Aromatic amino acid biosynthesis</keyword>
<feature type="domain" description="Glycosyl transferase family 3" evidence="5">
    <location>
        <begin position="136"/>
        <end position="224"/>
    </location>
</feature>
<keyword evidence="3" id="KW-0822">Tryptophan biosynthesis</keyword>
<sequence length="447" mass="49863">MGSSIQLPAYGHRLQVRLQKGDLYRLFTSLEDAKHEEAILRQLGPLRETFASFLGHERELDPPDNAALARYFDACSDPEQGSQELLEILRLLSPGNGHIGRNQVNFLADHLRTRVEHFLQSKQQDLSLLHTHDHVFGSGGDFCKTIHASTAAAIVAAPLVKICKTGTTNVTSYHGSAQAMETFGYRHPHLSIPTLNQELDSNGFTFIPLSALNFPYSQALKEAREALWHEAMKQLTQRCNVGDPNWQETLRTTPLTLDIFKIVSPNAQVLRPAHHSTGVCSLAMLPYVLSLYLHLESEGIIVHCYDGIDELSNASSVSDPQQPINLLIQVTRDEVIFEECSPEDIGLTRAQLADIREEVDLAATQSDIWHILSGEEQGPRRDFIVANAALLLVANQGIIPPQDNLHIQLREAIARINAVIDSHQVADNFTQLLNAHQQQYTQQQKQL</sequence>
<organism evidence="6 7">
    <name type="scientific">Ktedonobacter robiniae</name>
    <dbReference type="NCBI Taxonomy" id="2778365"/>
    <lineage>
        <taxon>Bacteria</taxon>
        <taxon>Bacillati</taxon>
        <taxon>Chloroflexota</taxon>
        <taxon>Ktedonobacteria</taxon>
        <taxon>Ktedonobacterales</taxon>
        <taxon>Ktedonobacteraceae</taxon>
        <taxon>Ktedonobacter</taxon>
    </lineage>
</organism>
<reference evidence="6 7" key="1">
    <citation type="journal article" date="2021" name="Int. J. Syst. Evol. Microbiol.">
        <title>Reticulibacter mediterranei gen. nov., sp. nov., within the new family Reticulibacteraceae fam. nov., and Ktedonospora formicarum gen. nov., sp. nov., Ktedonobacter robiniae sp. nov., Dictyobacter formicarum sp. nov. and Dictyobacter arantiisoli sp. nov., belonging to the class Ktedonobacteria.</title>
        <authorList>
            <person name="Yabe S."/>
            <person name="Zheng Y."/>
            <person name="Wang C.M."/>
            <person name="Sakai Y."/>
            <person name="Abe K."/>
            <person name="Yokota A."/>
            <person name="Donadio S."/>
            <person name="Cavaletti L."/>
            <person name="Monciardini P."/>
        </authorList>
    </citation>
    <scope>NUCLEOTIDE SEQUENCE [LARGE SCALE GENOMIC DNA]</scope>
    <source>
        <strain evidence="6 7">SOSP1-30</strain>
    </source>
</reference>
<dbReference type="Proteomes" id="UP000654345">
    <property type="component" value="Unassembled WGS sequence"/>
</dbReference>
<dbReference type="InterPro" id="IPR005940">
    <property type="entry name" value="Anthranilate_Pribosyl_Tfrase"/>
</dbReference>
<keyword evidence="2" id="KW-0808">Transferase</keyword>
<dbReference type="Gene3D" id="3.40.1030.10">
    <property type="entry name" value="Nucleoside phosphorylase/phosphoribosyltransferase catalytic domain"/>
    <property type="match status" value="1"/>
</dbReference>
<proteinExistence type="predicted"/>
<evidence type="ECO:0000256" key="3">
    <source>
        <dbReference type="ARBA" id="ARBA00022822"/>
    </source>
</evidence>
<feature type="domain" description="Glycosyl transferase family 3" evidence="5">
    <location>
        <begin position="259"/>
        <end position="421"/>
    </location>
</feature>
<evidence type="ECO:0000313" key="6">
    <source>
        <dbReference type="EMBL" id="GHO53312.1"/>
    </source>
</evidence>
<name>A0ABQ3UKV5_9CHLR</name>
<evidence type="ECO:0000256" key="4">
    <source>
        <dbReference type="ARBA" id="ARBA00023141"/>
    </source>
</evidence>
<evidence type="ECO:0000256" key="2">
    <source>
        <dbReference type="ARBA" id="ARBA00022679"/>
    </source>
</evidence>
<evidence type="ECO:0000313" key="7">
    <source>
        <dbReference type="Proteomes" id="UP000654345"/>
    </source>
</evidence>
<dbReference type="PANTHER" id="PTHR43285">
    <property type="entry name" value="ANTHRANILATE PHOSPHORIBOSYLTRANSFERASE"/>
    <property type="match status" value="1"/>
</dbReference>
<keyword evidence="7" id="KW-1185">Reference proteome</keyword>
<accession>A0ABQ3UKV5</accession>
<keyword evidence="1" id="KW-0328">Glycosyltransferase</keyword>
<evidence type="ECO:0000259" key="5">
    <source>
        <dbReference type="Pfam" id="PF00591"/>
    </source>
</evidence>
<gene>
    <name evidence="6" type="ORF">KSB_17870</name>
</gene>
<dbReference type="PANTHER" id="PTHR43285:SF2">
    <property type="entry name" value="ANTHRANILATE PHOSPHORIBOSYLTRANSFERASE"/>
    <property type="match status" value="1"/>
</dbReference>
<dbReference type="EMBL" id="BNJG01000001">
    <property type="protein sequence ID" value="GHO53312.1"/>
    <property type="molecule type" value="Genomic_DNA"/>
</dbReference>
<evidence type="ECO:0000256" key="1">
    <source>
        <dbReference type="ARBA" id="ARBA00022676"/>
    </source>
</evidence>
<comment type="caution">
    <text evidence="6">The sequence shown here is derived from an EMBL/GenBank/DDBJ whole genome shotgun (WGS) entry which is preliminary data.</text>
</comment>
<dbReference type="RefSeq" id="WP_201370155.1">
    <property type="nucleotide sequence ID" value="NZ_BNJG01000001.1"/>
</dbReference>
<dbReference type="Pfam" id="PF00591">
    <property type="entry name" value="Glycos_transf_3"/>
    <property type="match status" value="2"/>
</dbReference>
<dbReference type="InterPro" id="IPR035902">
    <property type="entry name" value="Nuc_phospho_transferase"/>
</dbReference>
<protein>
    <recommendedName>
        <fullName evidence="5">Glycosyl transferase family 3 domain-containing protein</fullName>
    </recommendedName>
</protein>
<dbReference type="SUPFAM" id="SSF52418">
    <property type="entry name" value="Nucleoside phosphorylase/phosphoribosyltransferase catalytic domain"/>
    <property type="match status" value="1"/>
</dbReference>
<keyword evidence="3" id="KW-0028">Amino-acid biosynthesis</keyword>